<proteinExistence type="predicted"/>
<keyword evidence="1" id="KW-1133">Transmembrane helix</keyword>
<feature type="transmembrane region" description="Helical" evidence="1">
    <location>
        <begin position="50"/>
        <end position="71"/>
    </location>
</feature>
<feature type="transmembrane region" description="Helical" evidence="1">
    <location>
        <begin position="116"/>
        <end position="137"/>
    </location>
</feature>
<reference evidence="2 3" key="1">
    <citation type="submission" date="2020-04" db="EMBL/GenBank/DDBJ databases">
        <title>Novel Mycoplasma species detected in Phocoena phocoena (harbor porpoise) from the USA.</title>
        <authorList>
            <person name="Volokhov D.V."/>
        </authorList>
    </citation>
    <scope>NUCLEOTIDE SEQUENCE [LARGE SCALE GENOMIC DNA]</scope>
    <source>
        <strain evidence="2 3">Phocoena C-264-GEN</strain>
    </source>
</reference>
<dbReference type="EMBL" id="CP051481">
    <property type="protein sequence ID" value="QJG67036.1"/>
    <property type="molecule type" value="Genomic_DNA"/>
</dbReference>
<sequence>MINKSSFKSKYYDVISFCAINIALFMIFILDKTMYNITRTGSNAAILTIQYLRLVFLAVIYIAVILEAINIMKTLKFSSYKRLLVILFIVFVSCYLASELVKIITLHSDSETISIIFYYLSTTFQIIAVVLYGWYFVSRAFYRLRPYNVSKRIQEKLNISDLIFYPLNISLLLIFTIYKFEVSASIASTILLFVLLNNLWFGVINFLHYQNKHIKLQEWLNYE</sequence>
<evidence type="ECO:0000313" key="2">
    <source>
        <dbReference type="EMBL" id="QJG67036.1"/>
    </source>
</evidence>
<feature type="transmembrane region" description="Helical" evidence="1">
    <location>
        <begin position="83"/>
        <end position="104"/>
    </location>
</feature>
<dbReference type="RefSeq" id="WP_169605087.1">
    <property type="nucleotide sequence ID" value="NZ_CP051481.1"/>
</dbReference>
<feature type="transmembrane region" description="Helical" evidence="1">
    <location>
        <begin position="12"/>
        <end position="30"/>
    </location>
</feature>
<feature type="transmembrane region" description="Helical" evidence="1">
    <location>
        <begin position="184"/>
        <end position="207"/>
    </location>
</feature>
<dbReference type="AlphaFoldDB" id="A0A858U8J4"/>
<gene>
    <name evidence="2" type="ORF">HGG69_01740</name>
</gene>
<dbReference type="Proteomes" id="UP000501060">
    <property type="component" value="Chromosome"/>
</dbReference>
<accession>A0A858U8J4</accession>
<keyword evidence="1" id="KW-0812">Transmembrane</keyword>
<organism evidence="2 3">
    <name type="scientific">Mycoplasma phocoenae</name>
    <dbReference type="NCBI Taxonomy" id="754517"/>
    <lineage>
        <taxon>Bacteria</taxon>
        <taxon>Bacillati</taxon>
        <taxon>Mycoplasmatota</taxon>
        <taxon>Mollicutes</taxon>
        <taxon>Mycoplasmataceae</taxon>
        <taxon>Mycoplasma</taxon>
    </lineage>
</organism>
<name>A0A858U8J4_9MOLU</name>
<feature type="transmembrane region" description="Helical" evidence="1">
    <location>
        <begin position="158"/>
        <end position="178"/>
    </location>
</feature>
<evidence type="ECO:0000313" key="3">
    <source>
        <dbReference type="Proteomes" id="UP000501060"/>
    </source>
</evidence>
<dbReference type="KEGG" id="mphe:HGG69_01740"/>
<protein>
    <submittedName>
        <fullName evidence="2">Uncharacterized protein</fullName>
    </submittedName>
</protein>
<evidence type="ECO:0000256" key="1">
    <source>
        <dbReference type="SAM" id="Phobius"/>
    </source>
</evidence>
<keyword evidence="1" id="KW-0472">Membrane</keyword>
<keyword evidence="3" id="KW-1185">Reference proteome</keyword>